<feature type="compositionally biased region" description="Basic and acidic residues" evidence="1">
    <location>
        <begin position="109"/>
        <end position="139"/>
    </location>
</feature>
<dbReference type="EMBL" id="LAZR01060890">
    <property type="protein sequence ID" value="KKK64734.1"/>
    <property type="molecule type" value="Genomic_DNA"/>
</dbReference>
<sequence length="171" mass="19485">DDVVEEKVDRKKAKKKLTPGQITELIVELENEVNKLPLALEKLPSDHPSRPDLLEKLNKTSLELESLISQKKINKKSKKKSKKKSNKKSTKKKEMKPKSKKNKTIEPIGEIRAEKTDRDAAIELDSRGKPLSEKPSEVIQHMIRDLSDPADLSFVDSEQALERKKKRNLTG</sequence>
<feature type="region of interest" description="Disordered" evidence="1">
    <location>
        <begin position="66"/>
        <end position="139"/>
    </location>
</feature>
<dbReference type="AlphaFoldDB" id="A0A0F8ZE16"/>
<comment type="caution">
    <text evidence="2">The sequence shown here is derived from an EMBL/GenBank/DDBJ whole genome shotgun (WGS) entry which is preliminary data.</text>
</comment>
<feature type="non-terminal residue" evidence="2">
    <location>
        <position position="1"/>
    </location>
</feature>
<evidence type="ECO:0000256" key="1">
    <source>
        <dbReference type="SAM" id="MobiDB-lite"/>
    </source>
</evidence>
<proteinExistence type="predicted"/>
<evidence type="ECO:0000313" key="2">
    <source>
        <dbReference type="EMBL" id="KKK64734.1"/>
    </source>
</evidence>
<organism evidence="2">
    <name type="scientific">marine sediment metagenome</name>
    <dbReference type="NCBI Taxonomy" id="412755"/>
    <lineage>
        <taxon>unclassified sequences</taxon>
        <taxon>metagenomes</taxon>
        <taxon>ecological metagenomes</taxon>
    </lineage>
</organism>
<name>A0A0F8ZE16_9ZZZZ</name>
<reference evidence="2" key="1">
    <citation type="journal article" date="2015" name="Nature">
        <title>Complex archaea that bridge the gap between prokaryotes and eukaryotes.</title>
        <authorList>
            <person name="Spang A."/>
            <person name="Saw J.H."/>
            <person name="Jorgensen S.L."/>
            <person name="Zaremba-Niedzwiedzka K."/>
            <person name="Martijn J."/>
            <person name="Lind A.E."/>
            <person name="van Eijk R."/>
            <person name="Schleper C."/>
            <person name="Guy L."/>
            <person name="Ettema T.J."/>
        </authorList>
    </citation>
    <scope>NUCLEOTIDE SEQUENCE</scope>
</reference>
<accession>A0A0F8ZE16</accession>
<gene>
    <name evidence="2" type="ORF">LCGC14_2981230</name>
</gene>
<feature type="compositionally biased region" description="Basic residues" evidence="1">
    <location>
        <begin position="72"/>
        <end position="102"/>
    </location>
</feature>
<protein>
    <submittedName>
        <fullName evidence="2">Uncharacterized protein</fullName>
    </submittedName>
</protein>